<keyword evidence="2" id="KW-1133">Transmembrane helix</keyword>
<feature type="region of interest" description="Disordered" evidence="1">
    <location>
        <begin position="407"/>
        <end position="427"/>
    </location>
</feature>
<organism evidence="3 4">
    <name type="scientific">Dokdonella fugitiva</name>
    <dbReference type="NCBI Taxonomy" id="328517"/>
    <lineage>
        <taxon>Bacteria</taxon>
        <taxon>Pseudomonadati</taxon>
        <taxon>Pseudomonadota</taxon>
        <taxon>Gammaproteobacteria</taxon>
        <taxon>Lysobacterales</taxon>
        <taxon>Rhodanobacteraceae</taxon>
        <taxon>Dokdonella</taxon>
    </lineage>
</organism>
<dbReference type="AlphaFoldDB" id="A0A4R2HR59"/>
<sequence length="427" mass="46554">MSVEAAKDLAEKLELLAQRLDSHKNNSKFSDHWQWQVPPLTTDDLSFTARKIAEKIESVDWSKSNDDATSVLEDLAPKVDFSINNNASNIFAGPAACEAVCALLHNVDLQINSILDPSQVKHSLAIPASILRSVNAATQRLDQVTAGIDGIDSKITSINRAYDAAEKLPLTMEELDTTLREIEQAKQNAGKYEIAAKKSSDDSEEALKSLNDLNVKAQAVLSKVNSAYRAATSEGLAHEFMTRSEGLRKSMLIWVLVLIGALLASGLIAQERIPVVLASISDQTNWSVLLLKLALGAATVAAPVWLAWVATKQIGQRFRLSEDYAYKAALSAAYEGYKAEATNLDPLFEARLFSIALGRLDEIPLRLIEKDVHGSPLHELLNSIEFRDAAQAIPSLKERALQILRERAHRPATPIPSQSTDGSGNSA</sequence>
<evidence type="ECO:0000256" key="1">
    <source>
        <dbReference type="SAM" id="MobiDB-lite"/>
    </source>
</evidence>
<feature type="transmembrane region" description="Helical" evidence="2">
    <location>
        <begin position="251"/>
        <end position="269"/>
    </location>
</feature>
<evidence type="ECO:0000313" key="3">
    <source>
        <dbReference type="EMBL" id="TCO32958.1"/>
    </source>
</evidence>
<evidence type="ECO:0000313" key="4">
    <source>
        <dbReference type="Proteomes" id="UP000294862"/>
    </source>
</evidence>
<protein>
    <submittedName>
        <fullName evidence="3">Uncharacterized protein</fullName>
    </submittedName>
</protein>
<evidence type="ECO:0000256" key="2">
    <source>
        <dbReference type="SAM" id="Phobius"/>
    </source>
</evidence>
<dbReference type="EMBL" id="SLWQ01000027">
    <property type="protein sequence ID" value="TCO32958.1"/>
    <property type="molecule type" value="Genomic_DNA"/>
</dbReference>
<keyword evidence="2" id="KW-0472">Membrane</keyword>
<keyword evidence="4" id="KW-1185">Reference proteome</keyword>
<accession>A0A4R2HR59</accession>
<proteinExistence type="predicted"/>
<dbReference type="Proteomes" id="UP000294862">
    <property type="component" value="Unassembled WGS sequence"/>
</dbReference>
<dbReference type="OrthoDB" id="7473745at2"/>
<reference evidence="3 4" key="1">
    <citation type="journal article" date="2015" name="Stand. Genomic Sci.">
        <title>Genomic Encyclopedia of Bacterial and Archaeal Type Strains, Phase III: the genomes of soil and plant-associated and newly described type strains.</title>
        <authorList>
            <person name="Whitman W.B."/>
            <person name="Woyke T."/>
            <person name="Klenk H.P."/>
            <person name="Zhou Y."/>
            <person name="Lilburn T.G."/>
            <person name="Beck B.J."/>
            <person name="De Vos P."/>
            <person name="Vandamme P."/>
            <person name="Eisen J.A."/>
            <person name="Garrity G."/>
            <person name="Hugenholtz P."/>
            <person name="Kyrpides N.C."/>
        </authorList>
    </citation>
    <scope>NUCLEOTIDE SEQUENCE [LARGE SCALE GENOMIC DNA]</scope>
    <source>
        <strain evidence="3 4">A3</strain>
    </source>
</reference>
<feature type="transmembrane region" description="Helical" evidence="2">
    <location>
        <begin position="289"/>
        <end position="310"/>
    </location>
</feature>
<name>A0A4R2HR59_9GAMM</name>
<feature type="compositionally biased region" description="Polar residues" evidence="1">
    <location>
        <begin position="415"/>
        <end position="427"/>
    </location>
</feature>
<dbReference type="RefSeq" id="WP_132000278.1">
    <property type="nucleotide sequence ID" value="NZ_SLWQ01000027.1"/>
</dbReference>
<gene>
    <name evidence="3" type="ORF">EV148_1271</name>
</gene>
<keyword evidence="2" id="KW-0812">Transmembrane</keyword>
<comment type="caution">
    <text evidence="3">The sequence shown here is derived from an EMBL/GenBank/DDBJ whole genome shotgun (WGS) entry which is preliminary data.</text>
</comment>